<evidence type="ECO:0000256" key="1">
    <source>
        <dbReference type="SAM" id="MobiDB-lite"/>
    </source>
</evidence>
<gene>
    <name evidence="3" type="ORF">EDD54_3268</name>
</gene>
<dbReference type="Proteomes" id="UP000294547">
    <property type="component" value="Unassembled WGS sequence"/>
</dbReference>
<evidence type="ECO:0000313" key="4">
    <source>
        <dbReference type="Proteomes" id="UP000294547"/>
    </source>
</evidence>
<dbReference type="InterPro" id="IPR001296">
    <property type="entry name" value="Glyco_trans_1"/>
</dbReference>
<dbReference type="Gene3D" id="3.40.50.2000">
    <property type="entry name" value="Glycogen Phosphorylase B"/>
    <property type="match status" value="1"/>
</dbReference>
<keyword evidence="4" id="KW-1185">Reference proteome</keyword>
<name>A0A4V3CVP7_9HYPH</name>
<organism evidence="3 4">
    <name type="scientific">Oharaeibacter diazotrophicus</name>
    <dbReference type="NCBI Taxonomy" id="1920512"/>
    <lineage>
        <taxon>Bacteria</taxon>
        <taxon>Pseudomonadati</taxon>
        <taxon>Pseudomonadota</taxon>
        <taxon>Alphaproteobacteria</taxon>
        <taxon>Hyphomicrobiales</taxon>
        <taxon>Pleomorphomonadaceae</taxon>
        <taxon>Oharaeibacter</taxon>
    </lineage>
</organism>
<keyword evidence="3" id="KW-0808">Transferase</keyword>
<accession>A0A4V3CVP7</accession>
<dbReference type="Pfam" id="PF00534">
    <property type="entry name" value="Glycos_transf_1"/>
    <property type="match status" value="1"/>
</dbReference>
<feature type="region of interest" description="Disordered" evidence="1">
    <location>
        <begin position="1"/>
        <end position="29"/>
    </location>
</feature>
<reference evidence="3 4" key="1">
    <citation type="submission" date="2019-03" db="EMBL/GenBank/DDBJ databases">
        <title>Genomic Encyclopedia of Type Strains, Phase IV (KMG-IV): sequencing the most valuable type-strain genomes for metagenomic binning, comparative biology and taxonomic classification.</title>
        <authorList>
            <person name="Goeker M."/>
        </authorList>
    </citation>
    <scope>NUCLEOTIDE SEQUENCE [LARGE SCALE GENOMIC DNA]</scope>
    <source>
        <strain evidence="3 4">DSM 102969</strain>
    </source>
</reference>
<dbReference type="GO" id="GO:0016757">
    <property type="term" value="F:glycosyltransferase activity"/>
    <property type="evidence" value="ECO:0007669"/>
    <property type="project" value="InterPro"/>
</dbReference>
<dbReference type="PANTHER" id="PTHR46656:SF3">
    <property type="entry name" value="PUTATIVE-RELATED"/>
    <property type="match status" value="1"/>
</dbReference>
<comment type="caution">
    <text evidence="3">The sequence shown here is derived from an EMBL/GenBank/DDBJ whole genome shotgun (WGS) entry which is preliminary data.</text>
</comment>
<protein>
    <submittedName>
        <fullName evidence="3">Glycosyl transferase family 1</fullName>
    </submittedName>
</protein>
<dbReference type="AlphaFoldDB" id="A0A4V3CVP7"/>
<sequence>MSLEEIPATVTPTDPTPEDKPAPPPAPPKPCSLGHVDGVIGGVLHGWAIADPSQPAPVRIVAGERLIGIVQASDVRNDVKAAGHPTAVCGFRFDLNGFLDRLRPGTAFELEVYAGDDDQPIGRWRPDWMGDFGVVGRLAHATADSFAKLVLTTIENLRRAAAGAWPDDHVAGPAPAPSEMPAPWERLFEPTTIPETVRRIAGSGTKPTAGFLDFTRYRMRGDQLFQPETFPRHRDLFLRWYLEHYSRQRGHLRSPLPKADVDYLNEVGNFPPASRAMSLFLPEHPDFKGSIEQGDTARLLYWWAMEKAPQLCVEDCLVPDWVASRLARIPGEDTGKVYPISQFMQFVIAADPRLHFLDQRKPADRFALYLYFVLFALSRPDVLRFMPVEYLRPLLSGRKLADGSTAAFPKLLRAVTRLPETLIPDDIMSVNFARRLFDPATLRFRTRTKGHRIASPAFSLPDPSTTVDVQLIGPVEKASGLGQAARLSLSMLERSGRSVSAYDFGMDNPAPEGFSSQKKHGKLARARVNLLHLNGESIPLAYAYMPNVYEGAYNIGYFFWELDSPANCHHLALQLLDEIWVSSEYCRKVFQAHTDKPVVNVGMCAEDVPEFAREESRDLVRRYTGVDDETFVFLAAFDSFSFVQRKNPIGVIRAFQAAFPGRQDVCLLLKTHNRQRVHDPKQIQIWDVVDDAVRSDPRIRLIDETMPYDDVIRLKRGVDCYVSLHKSEGWGFGMLEAMSAGTPVIATAYSGNMDFCDDEVCWLVPWTEYCLAHDEYIFVVPGQKWAEPDVAAAARVMRSVIGSPEERAAKAEAARRRITSSFSEEAVARRYAARLDEIFAARS</sequence>
<evidence type="ECO:0000259" key="2">
    <source>
        <dbReference type="Pfam" id="PF00534"/>
    </source>
</evidence>
<feature type="domain" description="Glycosyl transferase family 1" evidence="2">
    <location>
        <begin position="706"/>
        <end position="760"/>
    </location>
</feature>
<dbReference type="PANTHER" id="PTHR46656">
    <property type="entry name" value="PUTATIVE-RELATED"/>
    <property type="match status" value="1"/>
</dbReference>
<evidence type="ECO:0000313" key="3">
    <source>
        <dbReference type="EMBL" id="TDP83308.1"/>
    </source>
</evidence>
<dbReference type="SUPFAM" id="SSF53756">
    <property type="entry name" value="UDP-Glycosyltransferase/glycogen phosphorylase"/>
    <property type="match status" value="1"/>
</dbReference>
<proteinExistence type="predicted"/>
<dbReference type="EMBL" id="SNXY01000009">
    <property type="protein sequence ID" value="TDP83308.1"/>
    <property type="molecule type" value="Genomic_DNA"/>
</dbReference>
<dbReference type="RefSeq" id="WP_165644550.1">
    <property type="nucleotide sequence ID" value="NZ_BSPM01000009.1"/>
</dbReference>